<proteinExistence type="predicted"/>
<protein>
    <submittedName>
        <fullName evidence="1">Uncharacterized protein</fullName>
    </submittedName>
</protein>
<sequence>MNNFFLPLMKLILGVVAKGYQTLKKHSSDPVAKGYLRGRFHEC</sequence>
<comment type="caution">
    <text evidence="1">The sequence shown here is derived from an EMBL/GenBank/DDBJ whole genome shotgun (WGS) entry which is preliminary data.</text>
</comment>
<name>A0A0F8XMY5_9ZZZZ</name>
<dbReference type="EMBL" id="LAZR01058234">
    <property type="protein sequence ID" value="KKK70343.1"/>
    <property type="molecule type" value="Genomic_DNA"/>
</dbReference>
<gene>
    <name evidence="1" type="ORF">LCGC14_2924940</name>
</gene>
<reference evidence="1" key="1">
    <citation type="journal article" date="2015" name="Nature">
        <title>Complex archaea that bridge the gap between prokaryotes and eukaryotes.</title>
        <authorList>
            <person name="Spang A."/>
            <person name="Saw J.H."/>
            <person name="Jorgensen S.L."/>
            <person name="Zaremba-Niedzwiedzka K."/>
            <person name="Martijn J."/>
            <person name="Lind A.E."/>
            <person name="van Eijk R."/>
            <person name="Schleper C."/>
            <person name="Guy L."/>
            <person name="Ettema T.J."/>
        </authorList>
    </citation>
    <scope>NUCLEOTIDE SEQUENCE</scope>
</reference>
<accession>A0A0F8XMY5</accession>
<dbReference type="AlphaFoldDB" id="A0A0F8XMY5"/>
<evidence type="ECO:0000313" key="1">
    <source>
        <dbReference type="EMBL" id="KKK70343.1"/>
    </source>
</evidence>
<organism evidence="1">
    <name type="scientific">marine sediment metagenome</name>
    <dbReference type="NCBI Taxonomy" id="412755"/>
    <lineage>
        <taxon>unclassified sequences</taxon>
        <taxon>metagenomes</taxon>
        <taxon>ecological metagenomes</taxon>
    </lineage>
</organism>